<evidence type="ECO:0000256" key="1">
    <source>
        <dbReference type="SAM" id="Phobius"/>
    </source>
</evidence>
<feature type="transmembrane region" description="Helical" evidence="1">
    <location>
        <begin position="144"/>
        <end position="165"/>
    </location>
</feature>
<reference evidence="3" key="1">
    <citation type="journal article" date="2014" name="BMC Genomics">
        <title>Genome characteristics reveal the impact of lichenization on lichen-forming fungus Endocarpon pusillum Hedwig (Verrucariales, Ascomycota).</title>
        <authorList>
            <person name="Wang Y.-Y."/>
            <person name="Liu B."/>
            <person name="Zhang X.-Y."/>
            <person name="Zhou Q.-M."/>
            <person name="Zhang T."/>
            <person name="Li H."/>
            <person name="Yu Y.-F."/>
            <person name="Zhang X.-L."/>
            <person name="Hao X.-Y."/>
            <person name="Wang M."/>
            <person name="Wang L."/>
            <person name="Wei J.-C."/>
        </authorList>
    </citation>
    <scope>NUCLEOTIDE SEQUENCE [LARGE SCALE GENOMIC DNA]</scope>
    <source>
        <strain evidence="3">Z07020 / HMAS-L-300199</strain>
    </source>
</reference>
<dbReference type="RefSeq" id="XP_007803839.1">
    <property type="nucleotide sequence ID" value="XM_007805648.1"/>
</dbReference>
<feature type="transmembrane region" description="Helical" evidence="1">
    <location>
        <begin position="98"/>
        <end position="124"/>
    </location>
</feature>
<dbReference type="AlphaFoldDB" id="U1GFG3"/>
<evidence type="ECO:0000313" key="3">
    <source>
        <dbReference type="Proteomes" id="UP000019373"/>
    </source>
</evidence>
<keyword evidence="1" id="KW-1133">Transmembrane helix</keyword>
<sequence>MSTSAPSSSSSDPKLSYEISVSAQKSGYPYGKPPRNSFAELSSTPSILASTCSCGCNRKNTVTDSEYGCRRQPKNVYLFKHRKAEQQEGTVWPTLKDVLFTLIMSAGIVMVIGEILEILASIYLTQQLGFFSSLEFWRRWKVCMRLSVLALWLGKLAFDAGIALGKADAQRKPGRPLGTSFLSSL</sequence>
<proteinExistence type="predicted"/>
<keyword evidence="3" id="KW-1185">Reference proteome</keyword>
<dbReference type="EMBL" id="KE721311">
    <property type="protein sequence ID" value="ERF70486.1"/>
    <property type="molecule type" value="Genomic_DNA"/>
</dbReference>
<dbReference type="OrthoDB" id="10337089at2759"/>
<dbReference type="HOGENOM" id="CLU_1461303_0_0_1"/>
<dbReference type="Proteomes" id="UP000019373">
    <property type="component" value="Unassembled WGS sequence"/>
</dbReference>
<accession>U1GFG3</accession>
<dbReference type="GeneID" id="19242227"/>
<keyword evidence="1" id="KW-0472">Membrane</keyword>
<organism evidence="2 3">
    <name type="scientific">Endocarpon pusillum (strain Z07020 / HMAS-L-300199)</name>
    <name type="common">Lichen-forming fungus</name>
    <dbReference type="NCBI Taxonomy" id="1263415"/>
    <lineage>
        <taxon>Eukaryota</taxon>
        <taxon>Fungi</taxon>
        <taxon>Dikarya</taxon>
        <taxon>Ascomycota</taxon>
        <taxon>Pezizomycotina</taxon>
        <taxon>Eurotiomycetes</taxon>
        <taxon>Chaetothyriomycetidae</taxon>
        <taxon>Verrucariales</taxon>
        <taxon>Verrucariaceae</taxon>
        <taxon>Endocarpon</taxon>
    </lineage>
</organism>
<name>U1GFG3_ENDPU</name>
<evidence type="ECO:0000313" key="2">
    <source>
        <dbReference type="EMBL" id="ERF70486.1"/>
    </source>
</evidence>
<gene>
    <name evidence="2" type="ORF">EPUS_07342</name>
</gene>
<keyword evidence="1" id="KW-0812">Transmembrane</keyword>
<protein>
    <submittedName>
        <fullName evidence="2">Uncharacterized protein</fullName>
    </submittedName>
</protein>